<dbReference type="AlphaFoldDB" id="A0A0D3JDU2"/>
<dbReference type="Proteomes" id="UP000013827">
    <property type="component" value="Unassembled WGS sequence"/>
</dbReference>
<dbReference type="HOGENOM" id="CLU_904407_0_0_1"/>
<evidence type="ECO:0000313" key="2">
    <source>
        <dbReference type="Proteomes" id="UP000013827"/>
    </source>
</evidence>
<dbReference type="RefSeq" id="XP_005774106.1">
    <property type="nucleotide sequence ID" value="XM_005774049.1"/>
</dbReference>
<accession>A0A0D3JDU2</accession>
<keyword evidence="2" id="KW-1185">Reference proteome</keyword>
<dbReference type="Gene3D" id="3.40.50.150">
    <property type="entry name" value="Vaccinia Virus protein VP39"/>
    <property type="match status" value="1"/>
</dbReference>
<dbReference type="OMA" id="FRHEPVA"/>
<sequence>MPFPSSAPVDAVLTTAYGDDAGLHGLSTAGHNAALTPAEVLLEEAERHDFQYGEVLPAGVRKALGEAHLDAQSGRSLVELGAGTGKVALQAFLECPSLLRVTAVELAAARYRVGEAALLRLCERIPERFSLLAHAPGACVRISERPPAADTSAHQREGSSRELELSVGDVFELGAAARAALAEADVVFFEVCLPRTAEAAARGLALLRSTKAGSRVLSYEALEALEEEAAGGSTVCSPRAHPRVCVGDDGVAAHAAHRPSAQNPFVRRPANASLGDTFAASWAPEEGYHFHCYTHGGGRVTSNPLPRK</sequence>
<protein>
    <submittedName>
        <fullName evidence="1">Uncharacterized protein</fullName>
    </submittedName>
</protein>
<name>A0A0D3JDU2_EMIH1</name>
<proteinExistence type="predicted"/>
<dbReference type="EnsemblProtists" id="EOD21677">
    <property type="protein sequence ID" value="EOD21677"/>
    <property type="gene ID" value="EMIHUDRAFT_435671"/>
</dbReference>
<evidence type="ECO:0000313" key="1">
    <source>
        <dbReference type="EnsemblProtists" id="EOD21677"/>
    </source>
</evidence>
<dbReference type="SUPFAM" id="SSF53335">
    <property type="entry name" value="S-adenosyl-L-methionine-dependent methyltransferases"/>
    <property type="match status" value="1"/>
</dbReference>
<dbReference type="PaxDb" id="2903-EOD21677"/>
<reference evidence="1" key="2">
    <citation type="submission" date="2024-10" db="UniProtKB">
        <authorList>
            <consortium name="EnsemblProtists"/>
        </authorList>
    </citation>
    <scope>IDENTIFICATION</scope>
</reference>
<dbReference type="KEGG" id="ehx:EMIHUDRAFT_435671"/>
<organism evidence="1 2">
    <name type="scientific">Emiliania huxleyi (strain CCMP1516)</name>
    <dbReference type="NCBI Taxonomy" id="280463"/>
    <lineage>
        <taxon>Eukaryota</taxon>
        <taxon>Haptista</taxon>
        <taxon>Haptophyta</taxon>
        <taxon>Prymnesiophyceae</taxon>
        <taxon>Isochrysidales</taxon>
        <taxon>Noelaerhabdaceae</taxon>
        <taxon>Emiliania</taxon>
    </lineage>
</organism>
<dbReference type="eggNOG" id="ENOG502STY5">
    <property type="taxonomic scope" value="Eukaryota"/>
</dbReference>
<dbReference type="GeneID" id="17267184"/>
<dbReference type="InterPro" id="IPR029063">
    <property type="entry name" value="SAM-dependent_MTases_sf"/>
</dbReference>
<reference evidence="2" key="1">
    <citation type="journal article" date="2013" name="Nature">
        <title>Pan genome of the phytoplankton Emiliania underpins its global distribution.</title>
        <authorList>
            <person name="Read B.A."/>
            <person name="Kegel J."/>
            <person name="Klute M.J."/>
            <person name="Kuo A."/>
            <person name="Lefebvre S.C."/>
            <person name="Maumus F."/>
            <person name="Mayer C."/>
            <person name="Miller J."/>
            <person name="Monier A."/>
            <person name="Salamov A."/>
            <person name="Young J."/>
            <person name="Aguilar M."/>
            <person name="Claverie J.M."/>
            <person name="Frickenhaus S."/>
            <person name="Gonzalez K."/>
            <person name="Herman E.K."/>
            <person name="Lin Y.C."/>
            <person name="Napier J."/>
            <person name="Ogata H."/>
            <person name="Sarno A.F."/>
            <person name="Shmutz J."/>
            <person name="Schroeder D."/>
            <person name="de Vargas C."/>
            <person name="Verret F."/>
            <person name="von Dassow P."/>
            <person name="Valentin K."/>
            <person name="Van de Peer Y."/>
            <person name="Wheeler G."/>
            <person name="Dacks J.B."/>
            <person name="Delwiche C.F."/>
            <person name="Dyhrman S.T."/>
            <person name="Glockner G."/>
            <person name="John U."/>
            <person name="Richards T."/>
            <person name="Worden A.Z."/>
            <person name="Zhang X."/>
            <person name="Grigoriev I.V."/>
            <person name="Allen A.E."/>
            <person name="Bidle K."/>
            <person name="Borodovsky M."/>
            <person name="Bowler C."/>
            <person name="Brownlee C."/>
            <person name="Cock J.M."/>
            <person name="Elias M."/>
            <person name="Gladyshev V.N."/>
            <person name="Groth M."/>
            <person name="Guda C."/>
            <person name="Hadaegh A."/>
            <person name="Iglesias-Rodriguez M.D."/>
            <person name="Jenkins J."/>
            <person name="Jones B.M."/>
            <person name="Lawson T."/>
            <person name="Leese F."/>
            <person name="Lindquist E."/>
            <person name="Lobanov A."/>
            <person name="Lomsadze A."/>
            <person name="Malik S.B."/>
            <person name="Marsh M.E."/>
            <person name="Mackinder L."/>
            <person name="Mock T."/>
            <person name="Mueller-Roeber B."/>
            <person name="Pagarete A."/>
            <person name="Parker M."/>
            <person name="Probert I."/>
            <person name="Quesneville H."/>
            <person name="Raines C."/>
            <person name="Rensing S.A."/>
            <person name="Riano-Pachon D.M."/>
            <person name="Richier S."/>
            <person name="Rokitta S."/>
            <person name="Shiraiwa Y."/>
            <person name="Soanes D.M."/>
            <person name="van der Giezen M."/>
            <person name="Wahlund T.M."/>
            <person name="Williams B."/>
            <person name="Wilson W."/>
            <person name="Wolfe G."/>
            <person name="Wurch L.L."/>
        </authorList>
    </citation>
    <scope>NUCLEOTIDE SEQUENCE</scope>
</reference>